<feature type="chain" id="PRO_5004084586" evidence="8">
    <location>
        <begin position="17"/>
        <end position="262"/>
    </location>
</feature>
<evidence type="ECO:0000313" key="11">
    <source>
        <dbReference type="Proteomes" id="UP000012174"/>
    </source>
</evidence>
<reference evidence="11" key="1">
    <citation type="journal article" date="2013" name="Genome Announc.">
        <title>Draft genome sequence of the grapevine dieback fungus Eutypa lata UCR-EL1.</title>
        <authorList>
            <person name="Blanco-Ulate B."/>
            <person name="Rolshausen P.E."/>
            <person name="Cantu D."/>
        </authorList>
    </citation>
    <scope>NUCLEOTIDE SEQUENCE [LARGE SCALE GENOMIC DNA]</scope>
    <source>
        <strain evidence="11">UCR-EL1</strain>
    </source>
</reference>
<evidence type="ECO:0000256" key="3">
    <source>
        <dbReference type="ARBA" id="ARBA00022617"/>
    </source>
</evidence>
<evidence type="ECO:0000256" key="2">
    <source>
        <dbReference type="ARBA" id="ARBA00022559"/>
    </source>
</evidence>
<gene>
    <name evidence="10" type="ORF">UCREL1_7553</name>
</gene>
<dbReference type="PANTHER" id="PTHR33577">
    <property type="entry name" value="STERIGMATOCYSTIN BIOSYNTHESIS PEROXIDASE STCC-RELATED"/>
    <property type="match status" value="1"/>
</dbReference>
<keyword evidence="3" id="KW-0349">Heme</keyword>
<dbReference type="Proteomes" id="UP000012174">
    <property type="component" value="Unassembled WGS sequence"/>
</dbReference>
<feature type="domain" description="Heme haloperoxidase family profile" evidence="9">
    <location>
        <begin position="28"/>
        <end position="246"/>
    </location>
</feature>
<dbReference type="OMA" id="YGGVARC"/>
<keyword evidence="11" id="KW-1185">Reference proteome</keyword>
<evidence type="ECO:0000256" key="5">
    <source>
        <dbReference type="ARBA" id="ARBA00023002"/>
    </source>
</evidence>
<dbReference type="InterPro" id="IPR036851">
    <property type="entry name" value="Chloroperoxidase-like_sf"/>
</dbReference>
<dbReference type="OrthoDB" id="407298at2759"/>
<accession>M7SGP9</accession>
<dbReference type="PANTHER" id="PTHR33577:SF9">
    <property type="entry name" value="PEROXIDASE STCC"/>
    <property type="match status" value="1"/>
</dbReference>
<keyword evidence="5" id="KW-0560">Oxidoreductase</keyword>
<dbReference type="HOGENOM" id="CLU_050230_4_0_1"/>
<keyword evidence="8" id="KW-0732">Signal</keyword>
<dbReference type="SUPFAM" id="SSF47571">
    <property type="entry name" value="Cloroperoxidase"/>
    <property type="match status" value="1"/>
</dbReference>
<protein>
    <submittedName>
        <fullName evidence="10">Putative chloroperoxidase-like protein</fullName>
    </submittedName>
</protein>
<evidence type="ECO:0000256" key="7">
    <source>
        <dbReference type="ARBA" id="ARBA00025795"/>
    </source>
</evidence>
<dbReference type="eggNOG" id="ENOG502TCDC">
    <property type="taxonomic scope" value="Eukaryota"/>
</dbReference>
<feature type="signal peptide" evidence="8">
    <location>
        <begin position="1"/>
        <end position="16"/>
    </location>
</feature>
<dbReference type="Pfam" id="PF01328">
    <property type="entry name" value="Peroxidase_2"/>
    <property type="match status" value="1"/>
</dbReference>
<proteinExistence type="inferred from homology"/>
<dbReference type="GO" id="GO:0046872">
    <property type="term" value="F:metal ion binding"/>
    <property type="evidence" value="ECO:0007669"/>
    <property type="project" value="UniProtKB-KW"/>
</dbReference>
<dbReference type="InterPro" id="IPR000028">
    <property type="entry name" value="Chloroperoxidase"/>
</dbReference>
<dbReference type="EMBL" id="KB706863">
    <property type="protein sequence ID" value="EMR65459.1"/>
    <property type="molecule type" value="Genomic_DNA"/>
</dbReference>
<evidence type="ECO:0000256" key="6">
    <source>
        <dbReference type="ARBA" id="ARBA00023004"/>
    </source>
</evidence>
<evidence type="ECO:0000256" key="8">
    <source>
        <dbReference type="SAM" id="SignalP"/>
    </source>
</evidence>
<keyword evidence="2 10" id="KW-0575">Peroxidase</keyword>
<comment type="cofactor">
    <cofactor evidence="1">
        <name>heme b</name>
        <dbReference type="ChEBI" id="CHEBI:60344"/>
    </cofactor>
</comment>
<dbReference type="Gene3D" id="1.10.489.10">
    <property type="entry name" value="Chloroperoxidase-like"/>
    <property type="match status" value="1"/>
</dbReference>
<dbReference type="PROSITE" id="PS51405">
    <property type="entry name" value="HEME_HALOPEROXIDASE"/>
    <property type="match status" value="1"/>
</dbReference>
<dbReference type="AlphaFoldDB" id="M7SGP9"/>
<evidence type="ECO:0000313" key="10">
    <source>
        <dbReference type="EMBL" id="EMR65459.1"/>
    </source>
</evidence>
<dbReference type="GO" id="GO:0004601">
    <property type="term" value="F:peroxidase activity"/>
    <property type="evidence" value="ECO:0007669"/>
    <property type="project" value="UniProtKB-KW"/>
</dbReference>
<evidence type="ECO:0000256" key="4">
    <source>
        <dbReference type="ARBA" id="ARBA00022723"/>
    </source>
</evidence>
<sequence>MYTPTILLSLIAAAAAFPQGYADASYSAINPWVEAGPSDSRGPCPMLNTLANHGYLPHSGRDVTVQNIADAVSAGLNFAPSFGSALGAQAFALLGLETIDLEDLNAHNVTEHRASLTRDDYRAPGDDSIHVDLGRLRALLADSSTDYLDVASLGRSRVRVEALSGPPALAGTPLTQSLGEAALLLLAMADGPVPAAPNSSANASGVYDDLQAPKDRVAAWFAEEKLPIVLGWQAPSRELGLADIQGVSAAVAVAQQALLSSL</sequence>
<evidence type="ECO:0000256" key="1">
    <source>
        <dbReference type="ARBA" id="ARBA00001970"/>
    </source>
</evidence>
<dbReference type="KEGG" id="ela:UCREL1_7553"/>
<keyword evidence="6" id="KW-0408">Iron</keyword>
<evidence type="ECO:0000259" key="9">
    <source>
        <dbReference type="PROSITE" id="PS51405"/>
    </source>
</evidence>
<keyword evidence="4" id="KW-0479">Metal-binding</keyword>
<organism evidence="10 11">
    <name type="scientific">Eutypa lata (strain UCR-EL1)</name>
    <name type="common">Grapevine dieback disease fungus</name>
    <name type="synonym">Eutypa armeniacae</name>
    <dbReference type="NCBI Taxonomy" id="1287681"/>
    <lineage>
        <taxon>Eukaryota</taxon>
        <taxon>Fungi</taxon>
        <taxon>Dikarya</taxon>
        <taxon>Ascomycota</taxon>
        <taxon>Pezizomycotina</taxon>
        <taxon>Sordariomycetes</taxon>
        <taxon>Xylariomycetidae</taxon>
        <taxon>Xylariales</taxon>
        <taxon>Diatrypaceae</taxon>
        <taxon>Eutypa</taxon>
    </lineage>
</organism>
<name>M7SGP9_EUTLA</name>
<comment type="similarity">
    <text evidence="7">Belongs to the chloroperoxidase family.</text>
</comment>